<keyword evidence="3" id="KW-1185">Reference proteome</keyword>
<keyword evidence="1" id="KW-1133">Transmembrane helix</keyword>
<dbReference type="EMBL" id="FQYT01000002">
    <property type="protein sequence ID" value="SHI36612.1"/>
    <property type="molecule type" value="Genomic_DNA"/>
</dbReference>
<feature type="transmembrane region" description="Helical" evidence="1">
    <location>
        <begin position="124"/>
        <end position="150"/>
    </location>
</feature>
<proteinExistence type="predicted"/>
<feature type="transmembrane region" description="Helical" evidence="1">
    <location>
        <begin position="162"/>
        <end position="187"/>
    </location>
</feature>
<feature type="transmembrane region" description="Helical" evidence="1">
    <location>
        <begin position="199"/>
        <end position="223"/>
    </location>
</feature>
<dbReference type="OrthoDB" id="9781069at2"/>
<evidence type="ECO:0000313" key="2">
    <source>
        <dbReference type="EMBL" id="SHI36612.1"/>
    </source>
</evidence>
<dbReference type="InterPro" id="IPR008875">
    <property type="entry name" value="TraX"/>
</dbReference>
<keyword evidence="1" id="KW-0812">Transmembrane</keyword>
<name>A0A1M6AJG5_9FIRM</name>
<evidence type="ECO:0000313" key="3">
    <source>
        <dbReference type="Proteomes" id="UP000184342"/>
    </source>
</evidence>
<feature type="transmembrane region" description="Helical" evidence="1">
    <location>
        <begin position="38"/>
        <end position="58"/>
    </location>
</feature>
<dbReference type="AlphaFoldDB" id="A0A1M6AJG5"/>
<reference evidence="2 3" key="1">
    <citation type="submission" date="2016-11" db="EMBL/GenBank/DDBJ databases">
        <authorList>
            <person name="Jaros S."/>
            <person name="Januszkiewicz K."/>
            <person name="Wedrychowicz H."/>
        </authorList>
    </citation>
    <scope>NUCLEOTIDE SEQUENCE [LARGE SCALE GENOMIC DNA]</scope>
    <source>
        <strain evidence="2 3">DSM 15970</strain>
    </source>
</reference>
<feature type="transmembrane region" description="Helical" evidence="1">
    <location>
        <begin position="96"/>
        <end position="112"/>
    </location>
</feature>
<sequence>MEQFKKIHTTTFLLKIIAVASMLTDHVGAVLFPEFILLRIIGRLAFPIYCFLIVEGFFHTRNIKKYGARLFVFALASELPFDMAFHHSLMDFSGQNVFWTLFIGLSTIVFCARAKNYITEIIPLVLGMAAAMILRTDYSAAGILLIYVFYRFRHEKKVIVAAMLLINGLMFGGIQIFALISLVPIFLYNGKKGFDGGKYAFYLFYPVHLVILALLKIANLAFYL</sequence>
<organism evidence="2 3">
    <name type="scientific">Parasporobacterium paucivorans DSM 15970</name>
    <dbReference type="NCBI Taxonomy" id="1122934"/>
    <lineage>
        <taxon>Bacteria</taxon>
        <taxon>Bacillati</taxon>
        <taxon>Bacillota</taxon>
        <taxon>Clostridia</taxon>
        <taxon>Lachnospirales</taxon>
        <taxon>Lachnospiraceae</taxon>
        <taxon>Parasporobacterium</taxon>
    </lineage>
</organism>
<dbReference type="Proteomes" id="UP000184342">
    <property type="component" value="Unassembled WGS sequence"/>
</dbReference>
<keyword evidence="1" id="KW-0472">Membrane</keyword>
<dbReference type="STRING" id="1122934.SAMN02745691_00185"/>
<dbReference type="Pfam" id="PF05857">
    <property type="entry name" value="TraX"/>
    <property type="match status" value="1"/>
</dbReference>
<protein>
    <submittedName>
        <fullName evidence="2">TraX protein</fullName>
    </submittedName>
</protein>
<accession>A0A1M6AJG5</accession>
<gene>
    <name evidence="2" type="ORF">SAMN02745691_00185</name>
</gene>
<evidence type="ECO:0000256" key="1">
    <source>
        <dbReference type="SAM" id="Phobius"/>
    </source>
</evidence>
<dbReference type="RefSeq" id="WP_073992482.1">
    <property type="nucleotide sequence ID" value="NZ_FQYT01000002.1"/>
</dbReference>
<feature type="transmembrane region" description="Helical" evidence="1">
    <location>
        <begin position="12"/>
        <end position="32"/>
    </location>
</feature>